<sequence length="228" mass="25005">MADRKEQVKPLAPAFYLFRSDEEDNTNNDDNKNKSFFADRRRNSCVKRCGCASAILVIAAVTMMILAITVFHVKGPIVKMTSVTVDPLQTYANGTIDTDKNVTLVAGVSVKNPNAASFRYANTTTTVFYGGAAVGEGWNAAGKAKARRTVKMNLTVEISTAKMLESPGLLKDWGSGELTFDSYTRIEGRVKITDVVKKKVVVKLNCTVSYNVSSKGIERQHCKRHVSL</sequence>
<dbReference type="SUPFAM" id="SSF117070">
    <property type="entry name" value="LEA14-like"/>
    <property type="match status" value="1"/>
</dbReference>
<dbReference type="STRING" id="981085.W9SLI7"/>
<dbReference type="PANTHER" id="PTHR31234:SF65">
    <property type="entry name" value="LATE EMBRYOGENESIS ABUNDANT PROTEIN, LEA_2 SUBGROUP"/>
    <property type="match status" value="1"/>
</dbReference>
<dbReference type="Gene3D" id="2.60.40.1820">
    <property type="match status" value="1"/>
</dbReference>
<dbReference type="Proteomes" id="UP000030645">
    <property type="component" value="Unassembled WGS sequence"/>
</dbReference>
<dbReference type="InterPro" id="IPR044839">
    <property type="entry name" value="NDR1-like"/>
</dbReference>
<keyword evidence="3 5" id="KW-1133">Transmembrane helix</keyword>
<gene>
    <name evidence="7" type="ORF">L484_006687</name>
</gene>
<dbReference type="EMBL" id="KE346349">
    <property type="protein sequence ID" value="EXC34332.1"/>
    <property type="molecule type" value="Genomic_DNA"/>
</dbReference>
<dbReference type="eggNOG" id="ENOG502RY6E">
    <property type="taxonomic scope" value="Eukaryota"/>
</dbReference>
<evidence type="ECO:0000256" key="2">
    <source>
        <dbReference type="ARBA" id="ARBA00022692"/>
    </source>
</evidence>
<comment type="subcellular location">
    <subcellularLocation>
        <location evidence="1">Membrane</location>
        <topology evidence="1">Single-pass membrane protein</topology>
    </subcellularLocation>
</comment>
<keyword evidence="4 5" id="KW-0472">Membrane</keyword>
<dbReference type="KEGG" id="mnt:21390109"/>
<feature type="domain" description="Late embryogenesis abundant protein LEA-2 subgroup" evidence="6">
    <location>
        <begin position="108"/>
        <end position="207"/>
    </location>
</feature>
<name>W9SLI7_9ROSA</name>
<dbReference type="PANTHER" id="PTHR31234">
    <property type="entry name" value="LATE EMBRYOGENESIS ABUNDANT (LEA) HYDROXYPROLINE-RICH GLYCOPROTEIN FAMILY"/>
    <property type="match status" value="1"/>
</dbReference>
<dbReference type="GO" id="GO:0098542">
    <property type="term" value="P:defense response to other organism"/>
    <property type="evidence" value="ECO:0007669"/>
    <property type="project" value="InterPro"/>
</dbReference>
<evidence type="ECO:0000256" key="4">
    <source>
        <dbReference type="ARBA" id="ARBA00023136"/>
    </source>
</evidence>
<proteinExistence type="predicted"/>
<feature type="transmembrane region" description="Helical" evidence="5">
    <location>
        <begin position="50"/>
        <end position="73"/>
    </location>
</feature>
<organism evidence="7 8">
    <name type="scientific">Morus notabilis</name>
    <dbReference type="NCBI Taxonomy" id="981085"/>
    <lineage>
        <taxon>Eukaryota</taxon>
        <taxon>Viridiplantae</taxon>
        <taxon>Streptophyta</taxon>
        <taxon>Embryophyta</taxon>
        <taxon>Tracheophyta</taxon>
        <taxon>Spermatophyta</taxon>
        <taxon>Magnoliopsida</taxon>
        <taxon>eudicotyledons</taxon>
        <taxon>Gunneridae</taxon>
        <taxon>Pentapetalae</taxon>
        <taxon>rosids</taxon>
        <taxon>fabids</taxon>
        <taxon>Rosales</taxon>
        <taxon>Moraceae</taxon>
        <taxon>Moreae</taxon>
        <taxon>Morus</taxon>
    </lineage>
</organism>
<evidence type="ECO:0000256" key="3">
    <source>
        <dbReference type="ARBA" id="ARBA00022989"/>
    </source>
</evidence>
<reference evidence="8" key="1">
    <citation type="submission" date="2013-01" db="EMBL/GenBank/DDBJ databases">
        <title>Draft Genome Sequence of a Mulberry Tree, Morus notabilis C.K. Schneid.</title>
        <authorList>
            <person name="He N."/>
            <person name="Zhao S."/>
        </authorList>
    </citation>
    <scope>NUCLEOTIDE SEQUENCE</scope>
</reference>
<evidence type="ECO:0000256" key="5">
    <source>
        <dbReference type="SAM" id="Phobius"/>
    </source>
</evidence>
<dbReference type="GO" id="GO:0016020">
    <property type="term" value="C:membrane"/>
    <property type="evidence" value="ECO:0007669"/>
    <property type="project" value="UniProtKB-SubCell"/>
</dbReference>
<evidence type="ECO:0000256" key="1">
    <source>
        <dbReference type="ARBA" id="ARBA00004167"/>
    </source>
</evidence>
<dbReference type="OrthoDB" id="764273at2759"/>
<keyword evidence="2 5" id="KW-0812">Transmembrane</keyword>
<protein>
    <recommendedName>
        <fullName evidence="6">Late embryogenesis abundant protein LEA-2 subgroup domain-containing protein</fullName>
    </recommendedName>
</protein>
<evidence type="ECO:0000259" key="6">
    <source>
        <dbReference type="Pfam" id="PF03168"/>
    </source>
</evidence>
<dbReference type="AlphaFoldDB" id="W9SLI7"/>
<evidence type="ECO:0000313" key="8">
    <source>
        <dbReference type="Proteomes" id="UP000030645"/>
    </source>
</evidence>
<dbReference type="Pfam" id="PF03168">
    <property type="entry name" value="LEA_2"/>
    <property type="match status" value="1"/>
</dbReference>
<accession>W9SLI7</accession>
<dbReference type="InterPro" id="IPR004864">
    <property type="entry name" value="LEA_2"/>
</dbReference>
<evidence type="ECO:0000313" key="7">
    <source>
        <dbReference type="EMBL" id="EXC34332.1"/>
    </source>
</evidence>
<keyword evidence="8" id="KW-1185">Reference proteome</keyword>